<dbReference type="CDD" id="cd00371">
    <property type="entry name" value="HMA"/>
    <property type="match status" value="2"/>
</dbReference>
<sequence length="243" mass="27820">MAGKEAVKEKVEASVITAVYKVNLHCRQCTYEIKKPLLRTQGIHHVDFDLEKNEVKVKGEIDALKIHKKIERLSKKKVELISPKIPVKAAAETEKKVVIKETKKEVAIRTIKIKVHMHCDQCERDLRTKLLRHKGIFSVNTDMKTQTITLQGTVEESKLLSYIQSRVNKRAQIIPPPKPPEVVAEVEKEKVIMETKTTTSVIVEFKEDKKVEIKTKEGNPYFIPYVYAPQMFSDENPNACSVM</sequence>
<comment type="caution">
    <text evidence="6">The sequence shown here is derived from an EMBL/GenBank/DDBJ whole genome shotgun (WGS) entry which is preliminary data.</text>
</comment>
<dbReference type="PROSITE" id="PS50846">
    <property type="entry name" value="HMA_2"/>
    <property type="match status" value="2"/>
</dbReference>
<keyword evidence="7" id="KW-1185">Reference proteome</keyword>
<dbReference type="OrthoDB" id="688249at2759"/>
<keyword evidence="1" id="KW-0488">Methylation</keyword>
<dbReference type="PANTHER" id="PTHR46195:SF12">
    <property type="entry name" value="HEAVY METAL-ASSOCIATED ISOPRENYLATED PLANT PROTEIN 4"/>
    <property type="match status" value="1"/>
</dbReference>
<evidence type="ECO:0000256" key="2">
    <source>
        <dbReference type="ARBA" id="ARBA00022723"/>
    </source>
</evidence>
<evidence type="ECO:0000313" key="7">
    <source>
        <dbReference type="Proteomes" id="UP000233551"/>
    </source>
</evidence>
<evidence type="ECO:0000256" key="4">
    <source>
        <dbReference type="ARBA" id="ARBA00023289"/>
    </source>
</evidence>
<keyword evidence="2" id="KW-0479">Metal-binding</keyword>
<reference evidence="6 7" key="1">
    <citation type="submission" date="2017-11" db="EMBL/GenBank/DDBJ databases">
        <title>De-novo sequencing of pomegranate (Punica granatum L.) genome.</title>
        <authorList>
            <person name="Akparov Z."/>
            <person name="Amiraslanov A."/>
            <person name="Hajiyeva S."/>
            <person name="Abbasov M."/>
            <person name="Kaur K."/>
            <person name="Hamwieh A."/>
            <person name="Solovyev V."/>
            <person name="Salamov A."/>
            <person name="Braich B."/>
            <person name="Kosarev P."/>
            <person name="Mahmoud A."/>
            <person name="Hajiyev E."/>
            <person name="Babayeva S."/>
            <person name="Izzatullayeva V."/>
            <person name="Mammadov A."/>
            <person name="Mammadov A."/>
            <person name="Sharifova S."/>
            <person name="Ojaghi J."/>
            <person name="Eynullazada K."/>
            <person name="Bayramov B."/>
            <person name="Abdulazimova A."/>
            <person name="Shahmuradov I."/>
        </authorList>
    </citation>
    <scope>NUCLEOTIDE SEQUENCE [LARGE SCALE GENOMIC DNA]</scope>
    <source>
        <strain evidence="7">cv. AG2017</strain>
        <tissue evidence="6">Leaf</tissue>
    </source>
</reference>
<dbReference type="Pfam" id="PF00403">
    <property type="entry name" value="HMA"/>
    <property type="match status" value="2"/>
</dbReference>
<evidence type="ECO:0000256" key="1">
    <source>
        <dbReference type="ARBA" id="ARBA00022481"/>
    </source>
</evidence>
<evidence type="ECO:0000313" key="6">
    <source>
        <dbReference type="EMBL" id="PKI64336.1"/>
    </source>
</evidence>
<evidence type="ECO:0000256" key="3">
    <source>
        <dbReference type="ARBA" id="ARBA00023288"/>
    </source>
</evidence>
<dbReference type="InterPro" id="IPR044577">
    <property type="entry name" value="HIPP4/7/8/17/18/19"/>
</dbReference>
<dbReference type="EMBL" id="PGOL01000831">
    <property type="protein sequence ID" value="PKI64336.1"/>
    <property type="molecule type" value="Genomic_DNA"/>
</dbReference>
<accession>A0A2I0K9C6</accession>
<gene>
    <name evidence="6" type="ORF">CRG98_015269</name>
</gene>
<dbReference type="PANTHER" id="PTHR46195">
    <property type="entry name" value="HEAVY METAL-ASSOCIATED ISOPRENYLATED PLANT PROTEIN 7"/>
    <property type="match status" value="1"/>
</dbReference>
<dbReference type="STRING" id="22663.A0A2I0K9C6"/>
<dbReference type="InterPro" id="IPR006121">
    <property type="entry name" value="HMA_dom"/>
</dbReference>
<dbReference type="GO" id="GO:0046872">
    <property type="term" value="F:metal ion binding"/>
    <property type="evidence" value="ECO:0007669"/>
    <property type="project" value="UniProtKB-KW"/>
</dbReference>
<dbReference type="AlphaFoldDB" id="A0A2I0K9C6"/>
<proteinExistence type="inferred from homology"/>
<protein>
    <submittedName>
        <fullName evidence="6">Uncharacterized protein</fullName>
    </submittedName>
</protein>
<dbReference type="SUPFAM" id="SSF55008">
    <property type="entry name" value="HMA, heavy metal-associated domain"/>
    <property type="match status" value="2"/>
</dbReference>
<keyword evidence="3" id="KW-0449">Lipoprotein</keyword>
<organism evidence="6 7">
    <name type="scientific">Punica granatum</name>
    <name type="common">Pomegranate</name>
    <dbReference type="NCBI Taxonomy" id="22663"/>
    <lineage>
        <taxon>Eukaryota</taxon>
        <taxon>Viridiplantae</taxon>
        <taxon>Streptophyta</taxon>
        <taxon>Embryophyta</taxon>
        <taxon>Tracheophyta</taxon>
        <taxon>Spermatophyta</taxon>
        <taxon>Magnoliopsida</taxon>
        <taxon>eudicotyledons</taxon>
        <taxon>Gunneridae</taxon>
        <taxon>Pentapetalae</taxon>
        <taxon>rosids</taxon>
        <taxon>malvids</taxon>
        <taxon>Myrtales</taxon>
        <taxon>Lythraceae</taxon>
        <taxon>Punica</taxon>
    </lineage>
</organism>
<comment type="similarity">
    <text evidence="5">Belongs to the HIPP family.</text>
</comment>
<dbReference type="Proteomes" id="UP000233551">
    <property type="component" value="Unassembled WGS sequence"/>
</dbReference>
<dbReference type="Gene3D" id="3.30.70.100">
    <property type="match status" value="2"/>
</dbReference>
<dbReference type="GeneID" id="116213291"/>
<keyword evidence="4" id="KW-0636">Prenylation</keyword>
<evidence type="ECO:0000256" key="5">
    <source>
        <dbReference type="ARBA" id="ARBA00024045"/>
    </source>
</evidence>
<dbReference type="InterPro" id="IPR036163">
    <property type="entry name" value="HMA_dom_sf"/>
</dbReference>
<name>A0A2I0K9C6_PUNGR</name>